<accession>A0A921Q6H7</accession>
<comment type="caution">
    <text evidence="1">The sequence shown here is derived from an EMBL/GenBank/DDBJ whole genome shotgun (WGS) entry which is preliminary data.</text>
</comment>
<proteinExistence type="predicted"/>
<dbReference type="EMBL" id="CM027689">
    <property type="protein sequence ID" value="KAG0515195.1"/>
    <property type="molecule type" value="Genomic_DNA"/>
</dbReference>
<evidence type="ECO:0000313" key="2">
    <source>
        <dbReference type="Proteomes" id="UP000807115"/>
    </source>
</evidence>
<reference evidence="1" key="1">
    <citation type="journal article" date="2019" name="BMC Genomics">
        <title>A new reference genome for Sorghum bicolor reveals high levels of sequence similarity between sweet and grain genotypes: implications for the genetics of sugar metabolism.</title>
        <authorList>
            <person name="Cooper E.A."/>
            <person name="Brenton Z.W."/>
            <person name="Flinn B.S."/>
            <person name="Jenkins J."/>
            <person name="Shu S."/>
            <person name="Flowers D."/>
            <person name="Luo F."/>
            <person name="Wang Y."/>
            <person name="Xia P."/>
            <person name="Barry K."/>
            <person name="Daum C."/>
            <person name="Lipzen A."/>
            <person name="Yoshinaga Y."/>
            <person name="Schmutz J."/>
            <person name="Saski C."/>
            <person name="Vermerris W."/>
            <person name="Kresovich S."/>
        </authorList>
    </citation>
    <scope>NUCLEOTIDE SEQUENCE</scope>
</reference>
<protein>
    <submittedName>
        <fullName evidence="1">Uncharacterized protein</fullName>
    </submittedName>
</protein>
<sequence length="103" mass="11501">MGGVADSHQSSIYAIRTAVDKSSTTTTCCILAFLTLGFGLRSLSALRPPFLAVSTCSTTSLFLHSRLVHFLHRVKRMTREWLHPPLSTRPYMIINELYISCLS</sequence>
<gene>
    <name evidence="1" type="ORF">BDA96_10G257800</name>
</gene>
<evidence type="ECO:0000313" key="1">
    <source>
        <dbReference type="EMBL" id="KAG0515195.1"/>
    </source>
</evidence>
<dbReference type="AlphaFoldDB" id="A0A921Q6H7"/>
<dbReference type="Proteomes" id="UP000807115">
    <property type="component" value="Chromosome 10"/>
</dbReference>
<organism evidence="1 2">
    <name type="scientific">Sorghum bicolor</name>
    <name type="common">Sorghum</name>
    <name type="synonym">Sorghum vulgare</name>
    <dbReference type="NCBI Taxonomy" id="4558"/>
    <lineage>
        <taxon>Eukaryota</taxon>
        <taxon>Viridiplantae</taxon>
        <taxon>Streptophyta</taxon>
        <taxon>Embryophyta</taxon>
        <taxon>Tracheophyta</taxon>
        <taxon>Spermatophyta</taxon>
        <taxon>Magnoliopsida</taxon>
        <taxon>Liliopsida</taxon>
        <taxon>Poales</taxon>
        <taxon>Poaceae</taxon>
        <taxon>PACMAD clade</taxon>
        <taxon>Panicoideae</taxon>
        <taxon>Andropogonodae</taxon>
        <taxon>Andropogoneae</taxon>
        <taxon>Sorghinae</taxon>
        <taxon>Sorghum</taxon>
    </lineage>
</organism>
<name>A0A921Q6H7_SORBI</name>
<reference evidence="1" key="2">
    <citation type="submission" date="2020-10" db="EMBL/GenBank/DDBJ databases">
        <authorList>
            <person name="Cooper E.A."/>
            <person name="Brenton Z.W."/>
            <person name="Flinn B.S."/>
            <person name="Jenkins J."/>
            <person name="Shu S."/>
            <person name="Flowers D."/>
            <person name="Luo F."/>
            <person name="Wang Y."/>
            <person name="Xia P."/>
            <person name="Barry K."/>
            <person name="Daum C."/>
            <person name="Lipzen A."/>
            <person name="Yoshinaga Y."/>
            <person name="Schmutz J."/>
            <person name="Saski C."/>
            <person name="Vermerris W."/>
            <person name="Kresovich S."/>
        </authorList>
    </citation>
    <scope>NUCLEOTIDE SEQUENCE</scope>
</reference>